<sequence length="266" mass="28563">MSTISSPRPSLSIRSPSSSSRTSLDTAASTTPTAGSLRPQSVQPHTRRNRAALRDYYNLKNAAADSSTASPPVDDSSTAKAANSELDLPDFSAESYVASLFSRESLSGVLATEHSLVSEIKGLDGERKALVYDNYSKLIAATDTIRRMRGSMDPLTPATSTLAPAVAHIAETAGTLSESLAAGVAGRRELRVEVEGEGARKGKERDTVRWVLGAPERLTDAVKEGKSKEAEEEWDVVRGLLEKWKGAKGVEKVRRECEKAMNGEDE</sequence>
<dbReference type="GO" id="GO:0032456">
    <property type="term" value="P:endocytic recycling"/>
    <property type="evidence" value="ECO:0007669"/>
    <property type="project" value="TreeGrafter"/>
</dbReference>
<comment type="subcellular location">
    <subcellularLocation>
        <location evidence="2">Golgi apparatus</location>
        <location evidence="2">trans-Golgi network</location>
    </subcellularLocation>
</comment>
<dbReference type="Proteomes" id="UP000800041">
    <property type="component" value="Unassembled WGS sequence"/>
</dbReference>
<dbReference type="GO" id="GO:0042147">
    <property type="term" value="P:retrograde transport, endosome to Golgi"/>
    <property type="evidence" value="ECO:0007669"/>
    <property type="project" value="UniProtKB-UniRule"/>
</dbReference>
<keyword evidence="2" id="KW-0333">Golgi apparatus</keyword>
<protein>
    <recommendedName>
        <fullName evidence="2">Vacuolar protein sorting-associated protein 51 homolog</fullName>
    </recommendedName>
</protein>
<evidence type="ECO:0000256" key="2">
    <source>
        <dbReference type="RuleBase" id="RU368010"/>
    </source>
</evidence>
<keyword evidence="5" id="KW-1185">Reference proteome</keyword>
<dbReference type="GO" id="GO:1990745">
    <property type="term" value="C:EARP complex"/>
    <property type="evidence" value="ECO:0007669"/>
    <property type="project" value="TreeGrafter"/>
</dbReference>
<gene>
    <name evidence="4" type="ORF">K402DRAFT_329972</name>
</gene>
<evidence type="ECO:0000313" key="5">
    <source>
        <dbReference type="Proteomes" id="UP000800041"/>
    </source>
</evidence>
<dbReference type="OrthoDB" id="203678at2759"/>
<feature type="compositionally biased region" description="Polar residues" evidence="3">
    <location>
        <begin position="25"/>
        <end position="44"/>
    </location>
</feature>
<accession>A0A6G1H3M0</accession>
<dbReference type="GO" id="GO:0005829">
    <property type="term" value="C:cytosol"/>
    <property type="evidence" value="ECO:0007669"/>
    <property type="project" value="GOC"/>
</dbReference>
<dbReference type="EMBL" id="ML977151">
    <property type="protein sequence ID" value="KAF1987620.1"/>
    <property type="molecule type" value="Genomic_DNA"/>
</dbReference>
<comment type="similarity">
    <text evidence="1 2">Belongs to the VPS51 family.</text>
</comment>
<proteinExistence type="inferred from homology"/>
<dbReference type="GO" id="GO:0000938">
    <property type="term" value="C:GARP complex"/>
    <property type="evidence" value="ECO:0007669"/>
    <property type="project" value="UniProtKB-UniRule"/>
</dbReference>
<feature type="compositionally biased region" description="Low complexity" evidence="3">
    <location>
        <begin position="1"/>
        <end position="24"/>
    </location>
</feature>
<name>A0A6G1H3M0_9PEZI</name>
<feature type="region of interest" description="Disordered" evidence="3">
    <location>
        <begin position="1"/>
        <end position="49"/>
    </location>
</feature>
<dbReference type="GO" id="GO:0048193">
    <property type="term" value="P:Golgi vesicle transport"/>
    <property type="evidence" value="ECO:0007669"/>
    <property type="project" value="TreeGrafter"/>
</dbReference>
<dbReference type="GO" id="GO:0007030">
    <property type="term" value="P:Golgi organization"/>
    <property type="evidence" value="ECO:0007669"/>
    <property type="project" value="UniProtKB-UniRule"/>
</dbReference>
<organism evidence="4 5">
    <name type="scientific">Aulographum hederae CBS 113979</name>
    <dbReference type="NCBI Taxonomy" id="1176131"/>
    <lineage>
        <taxon>Eukaryota</taxon>
        <taxon>Fungi</taxon>
        <taxon>Dikarya</taxon>
        <taxon>Ascomycota</taxon>
        <taxon>Pezizomycotina</taxon>
        <taxon>Dothideomycetes</taxon>
        <taxon>Pleosporomycetidae</taxon>
        <taxon>Aulographales</taxon>
        <taxon>Aulographaceae</taxon>
    </lineage>
</organism>
<dbReference type="PANTHER" id="PTHR15954">
    <property type="entry name" value="VACUOLAR PROTEIN SORTING-ASSOCIATED PROTEIN 51 HOMOLOG"/>
    <property type="match status" value="1"/>
</dbReference>
<dbReference type="GO" id="GO:0016020">
    <property type="term" value="C:membrane"/>
    <property type="evidence" value="ECO:0007669"/>
    <property type="project" value="TreeGrafter"/>
</dbReference>
<keyword evidence="2" id="KW-0653">Protein transport</keyword>
<comment type="subunit">
    <text evidence="2">Component of the Golgi-associated retrograde protein (GARP) complex.</text>
</comment>
<evidence type="ECO:0000313" key="4">
    <source>
        <dbReference type="EMBL" id="KAF1987620.1"/>
    </source>
</evidence>
<dbReference type="InterPro" id="IPR014812">
    <property type="entry name" value="Vps51"/>
</dbReference>
<dbReference type="GO" id="GO:0006869">
    <property type="term" value="P:lipid transport"/>
    <property type="evidence" value="ECO:0007669"/>
    <property type="project" value="UniProtKB-UniRule"/>
</dbReference>
<evidence type="ECO:0000256" key="1">
    <source>
        <dbReference type="ARBA" id="ARBA00006080"/>
    </source>
</evidence>
<keyword evidence="2" id="KW-0445">Lipid transport</keyword>
<dbReference type="Pfam" id="PF08700">
    <property type="entry name" value="VPS51_Exo84_N"/>
    <property type="match status" value="1"/>
</dbReference>
<dbReference type="GO" id="GO:0015031">
    <property type="term" value="P:protein transport"/>
    <property type="evidence" value="ECO:0007669"/>
    <property type="project" value="UniProtKB-UniRule"/>
</dbReference>
<comment type="function">
    <text evidence="2">Acts as component of the GARP complex that is involved in retrograde transport from early and late endosomes to the trans-Golgi network (TGN).</text>
</comment>
<keyword evidence="2" id="KW-0813">Transport</keyword>
<evidence type="ECO:0000256" key="3">
    <source>
        <dbReference type="SAM" id="MobiDB-lite"/>
    </source>
</evidence>
<dbReference type="PANTHER" id="PTHR15954:SF4">
    <property type="entry name" value="VACUOLAR PROTEIN SORTING-ASSOCIATED PROTEIN 51 HOMOLOG"/>
    <property type="match status" value="1"/>
</dbReference>
<reference evidence="4" key="1">
    <citation type="journal article" date="2020" name="Stud. Mycol.">
        <title>101 Dothideomycetes genomes: a test case for predicting lifestyles and emergence of pathogens.</title>
        <authorList>
            <person name="Haridas S."/>
            <person name="Albert R."/>
            <person name="Binder M."/>
            <person name="Bloem J."/>
            <person name="Labutti K."/>
            <person name="Salamov A."/>
            <person name="Andreopoulos B."/>
            <person name="Baker S."/>
            <person name="Barry K."/>
            <person name="Bills G."/>
            <person name="Bluhm B."/>
            <person name="Cannon C."/>
            <person name="Castanera R."/>
            <person name="Culley D."/>
            <person name="Daum C."/>
            <person name="Ezra D."/>
            <person name="Gonzalez J."/>
            <person name="Henrissat B."/>
            <person name="Kuo A."/>
            <person name="Liang C."/>
            <person name="Lipzen A."/>
            <person name="Lutzoni F."/>
            <person name="Magnuson J."/>
            <person name="Mondo S."/>
            <person name="Nolan M."/>
            <person name="Ohm R."/>
            <person name="Pangilinan J."/>
            <person name="Park H.-J."/>
            <person name="Ramirez L."/>
            <person name="Alfaro M."/>
            <person name="Sun H."/>
            <person name="Tritt A."/>
            <person name="Yoshinaga Y."/>
            <person name="Zwiers L.-H."/>
            <person name="Turgeon B."/>
            <person name="Goodwin S."/>
            <person name="Spatafora J."/>
            <person name="Crous P."/>
            <person name="Grigoriev I."/>
        </authorList>
    </citation>
    <scope>NUCLEOTIDE SEQUENCE</scope>
    <source>
        <strain evidence="4">CBS 113979</strain>
    </source>
</reference>
<dbReference type="AlphaFoldDB" id="A0A6G1H3M0"/>